<evidence type="ECO:0000256" key="1">
    <source>
        <dbReference type="SAM" id="MobiDB-lite"/>
    </source>
</evidence>
<accession>A0A699ZU71</accession>
<evidence type="ECO:0000313" key="4">
    <source>
        <dbReference type="Proteomes" id="UP000485058"/>
    </source>
</evidence>
<feature type="domain" description="Strawberry notch AAA" evidence="2">
    <location>
        <begin position="20"/>
        <end position="102"/>
    </location>
</feature>
<dbReference type="InterPro" id="IPR039187">
    <property type="entry name" value="SNO_AAA"/>
</dbReference>
<organism evidence="3 4">
    <name type="scientific">Haematococcus lacustris</name>
    <name type="common">Green alga</name>
    <name type="synonym">Haematococcus pluvialis</name>
    <dbReference type="NCBI Taxonomy" id="44745"/>
    <lineage>
        <taxon>Eukaryota</taxon>
        <taxon>Viridiplantae</taxon>
        <taxon>Chlorophyta</taxon>
        <taxon>core chlorophytes</taxon>
        <taxon>Chlorophyceae</taxon>
        <taxon>CS clade</taxon>
        <taxon>Chlamydomonadales</taxon>
        <taxon>Haematococcaceae</taxon>
        <taxon>Haematococcus</taxon>
    </lineage>
</organism>
<dbReference type="AlphaFoldDB" id="A0A699ZU71"/>
<dbReference type="GO" id="GO:0031490">
    <property type="term" value="F:chromatin DNA binding"/>
    <property type="evidence" value="ECO:0007669"/>
    <property type="project" value="TreeGrafter"/>
</dbReference>
<dbReference type="Proteomes" id="UP000485058">
    <property type="component" value="Unassembled WGS sequence"/>
</dbReference>
<evidence type="ECO:0000313" key="3">
    <source>
        <dbReference type="EMBL" id="GFH25495.1"/>
    </source>
</evidence>
<dbReference type="GO" id="GO:0006355">
    <property type="term" value="P:regulation of DNA-templated transcription"/>
    <property type="evidence" value="ECO:0007669"/>
    <property type="project" value="InterPro"/>
</dbReference>
<dbReference type="PANTHER" id="PTHR12706">
    <property type="entry name" value="STRAWBERRY NOTCH-RELATED"/>
    <property type="match status" value="1"/>
</dbReference>
<dbReference type="InterPro" id="IPR026741">
    <property type="entry name" value="SNO"/>
</dbReference>
<keyword evidence="4" id="KW-1185">Reference proteome</keyword>
<reference evidence="3 4" key="1">
    <citation type="submission" date="2020-02" db="EMBL/GenBank/DDBJ databases">
        <title>Draft genome sequence of Haematococcus lacustris strain NIES-144.</title>
        <authorList>
            <person name="Morimoto D."/>
            <person name="Nakagawa S."/>
            <person name="Yoshida T."/>
            <person name="Sawayama S."/>
        </authorList>
    </citation>
    <scope>NUCLEOTIDE SEQUENCE [LARGE SCALE GENOMIC DNA]</scope>
    <source>
        <strain evidence="3 4">NIES-144</strain>
    </source>
</reference>
<sequence>MDHANVYTQYRPSKLTEGRDHPDPIVESQSLSGTSPPDPDYAHHLGREVAEGRISNAQLETVVYACMRFKRFLPSGERCGFFLGDGAGVGKGRQIAALVKKKNALPKGSLARHFPEGVLFVTYSMLSMKGKVGR</sequence>
<dbReference type="GO" id="GO:0005634">
    <property type="term" value="C:nucleus"/>
    <property type="evidence" value="ECO:0007669"/>
    <property type="project" value="TreeGrafter"/>
</dbReference>
<evidence type="ECO:0000259" key="2">
    <source>
        <dbReference type="Pfam" id="PF13872"/>
    </source>
</evidence>
<feature type="compositionally biased region" description="Basic and acidic residues" evidence="1">
    <location>
        <begin position="14"/>
        <end position="24"/>
    </location>
</feature>
<dbReference type="PANTHER" id="PTHR12706:SF30">
    <property type="entry name" value="PROTEIN STRAWBERRY NOTCH-RELATED"/>
    <property type="match status" value="1"/>
</dbReference>
<name>A0A699ZU71_HAELA</name>
<feature type="compositionally biased region" description="Polar residues" evidence="1">
    <location>
        <begin position="1"/>
        <end position="11"/>
    </location>
</feature>
<feature type="region of interest" description="Disordered" evidence="1">
    <location>
        <begin position="1"/>
        <end position="43"/>
    </location>
</feature>
<dbReference type="GO" id="GO:0042393">
    <property type="term" value="F:histone binding"/>
    <property type="evidence" value="ECO:0007669"/>
    <property type="project" value="TreeGrafter"/>
</dbReference>
<protein>
    <recommendedName>
        <fullName evidence="2">Strawberry notch AAA domain-containing protein</fullName>
    </recommendedName>
</protein>
<gene>
    <name evidence="3" type="ORF">HaLaN_23471</name>
</gene>
<dbReference type="EMBL" id="BLLF01002831">
    <property type="protein sequence ID" value="GFH25495.1"/>
    <property type="molecule type" value="Genomic_DNA"/>
</dbReference>
<comment type="caution">
    <text evidence="3">The sequence shown here is derived from an EMBL/GenBank/DDBJ whole genome shotgun (WGS) entry which is preliminary data.</text>
</comment>
<proteinExistence type="predicted"/>
<dbReference type="Pfam" id="PF13872">
    <property type="entry name" value="AAA_34"/>
    <property type="match status" value="1"/>
</dbReference>